<dbReference type="PROSITE" id="PS50109">
    <property type="entry name" value="HIS_KIN"/>
    <property type="match status" value="1"/>
</dbReference>
<dbReference type="PANTHER" id="PTHR44936">
    <property type="entry name" value="SENSOR PROTEIN CREC"/>
    <property type="match status" value="1"/>
</dbReference>
<keyword evidence="6 8" id="KW-0067">ATP-binding</keyword>
<dbReference type="SUPFAM" id="SSF55785">
    <property type="entry name" value="PYP-like sensor domain (PAS domain)"/>
    <property type="match status" value="1"/>
</dbReference>
<dbReference type="EC" id="2.7.13.3" evidence="2"/>
<evidence type="ECO:0000256" key="1">
    <source>
        <dbReference type="ARBA" id="ARBA00000085"/>
    </source>
</evidence>
<dbReference type="InterPro" id="IPR050980">
    <property type="entry name" value="2C_sensor_his_kinase"/>
</dbReference>
<keyword evidence="9" id="KW-1185">Reference proteome</keyword>
<dbReference type="PRINTS" id="PR00344">
    <property type="entry name" value="BCTRLSENSOR"/>
</dbReference>
<dbReference type="SUPFAM" id="SSF55874">
    <property type="entry name" value="ATPase domain of HSP90 chaperone/DNA topoisomerase II/histidine kinase"/>
    <property type="match status" value="1"/>
</dbReference>
<dbReference type="InterPro" id="IPR013656">
    <property type="entry name" value="PAS_4"/>
</dbReference>
<evidence type="ECO:0000256" key="6">
    <source>
        <dbReference type="ARBA" id="ARBA00022840"/>
    </source>
</evidence>
<comment type="catalytic activity">
    <reaction evidence="1">
        <text>ATP + protein L-histidine = ADP + protein N-phospho-L-histidine.</text>
        <dbReference type="EC" id="2.7.13.3"/>
    </reaction>
</comment>
<dbReference type="AlphaFoldDB" id="A0ABD6D793"/>
<evidence type="ECO:0000259" key="7">
    <source>
        <dbReference type="PROSITE" id="PS50109"/>
    </source>
</evidence>
<gene>
    <name evidence="8" type="ORF">ACFSBW_09430</name>
</gene>
<dbReference type="GO" id="GO:0005524">
    <property type="term" value="F:ATP binding"/>
    <property type="evidence" value="ECO:0007669"/>
    <property type="project" value="UniProtKB-KW"/>
</dbReference>
<dbReference type="Gene3D" id="3.30.565.10">
    <property type="entry name" value="Histidine kinase-like ATPase, C-terminal domain"/>
    <property type="match status" value="1"/>
</dbReference>
<dbReference type="Pfam" id="PF02518">
    <property type="entry name" value="HATPase_c"/>
    <property type="match status" value="1"/>
</dbReference>
<dbReference type="InterPro" id="IPR035965">
    <property type="entry name" value="PAS-like_dom_sf"/>
</dbReference>
<dbReference type="CDD" id="cd00075">
    <property type="entry name" value="HATPase"/>
    <property type="match status" value="1"/>
</dbReference>
<dbReference type="Gene3D" id="3.30.450.20">
    <property type="entry name" value="PAS domain"/>
    <property type="match status" value="1"/>
</dbReference>
<dbReference type="Pfam" id="PF08448">
    <property type="entry name" value="PAS_4"/>
    <property type="match status" value="1"/>
</dbReference>
<dbReference type="InterPro" id="IPR000014">
    <property type="entry name" value="PAS"/>
</dbReference>
<keyword evidence="3" id="KW-0808">Transferase</keyword>
<dbReference type="InterPro" id="IPR004358">
    <property type="entry name" value="Sig_transdc_His_kin-like_C"/>
</dbReference>
<reference evidence="8 9" key="1">
    <citation type="journal article" date="2019" name="Int. J. Syst. Evol. Microbiol.">
        <title>The Global Catalogue of Microorganisms (GCM) 10K type strain sequencing project: providing services to taxonomists for standard genome sequencing and annotation.</title>
        <authorList>
            <consortium name="The Broad Institute Genomics Platform"/>
            <consortium name="The Broad Institute Genome Sequencing Center for Infectious Disease"/>
            <person name="Wu L."/>
            <person name="Ma J."/>
        </authorList>
    </citation>
    <scope>NUCLEOTIDE SEQUENCE [LARGE SCALE GENOMIC DNA]</scope>
    <source>
        <strain evidence="8 9">CGMCC 1.10593</strain>
    </source>
</reference>
<dbReference type="CDD" id="cd00130">
    <property type="entry name" value="PAS"/>
    <property type="match status" value="1"/>
</dbReference>
<sequence>MQSEQHHSEGCFRHLFEELEDAVVKFELVDREERSSSSSRAEPGESEPVIIDANDAFTDVFGYDGETVIGEPLNELIVPAAKRAEAAQFDQRTQDGESNAAIVERMTDEGERKFVYRGVPYEEDYGFAIYSDITDELQRERHLDVLHRVLRHNLRNDLTVVLGMASRIIETTAEDETRAAATKIKQTASELSQLSDEANTIAKVLGEQATVRPVELDPLVSDVVADIESRFEAAAISADIPTDTAVSANDKLQIVLRSLLDNAIRHNDSPEPRATVTAERPDPSTVELEVIDNGPGIPAAEQRIITDDDEITPLNHGSGLGLWLVKWIVDTYGGSLDIETPQSGGTVVRLRLNHPNGN</sequence>
<dbReference type="EMBL" id="JBHUDM010000002">
    <property type="protein sequence ID" value="MFD1642090.1"/>
    <property type="molecule type" value="Genomic_DNA"/>
</dbReference>
<dbReference type="GO" id="GO:0004673">
    <property type="term" value="F:protein histidine kinase activity"/>
    <property type="evidence" value="ECO:0007669"/>
    <property type="project" value="UniProtKB-EC"/>
</dbReference>
<name>A0ABD6D793_9EURY</name>
<dbReference type="PANTHER" id="PTHR44936:SF10">
    <property type="entry name" value="SENSOR PROTEIN RSTB"/>
    <property type="match status" value="1"/>
</dbReference>
<dbReference type="RefSeq" id="WP_256395534.1">
    <property type="nucleotide sequence ID" value="NZ_JANHDJ010000002.1"/>
</dbReference>
<comment type="caution">
    <text evidence="8">The sequence shown here is derived from an EMBL/GenBank/DDBJ whole genome shotgun (WGS) entry which is preliminary data.</text>
</comment>
<dbReference type="Proteomes" id="UP001597052">
    <property type="component" value="Unassembled WGS sequence"/>
</dbReference>
<feature type="domain" description="Histidine kinase" evidence="7">
    <location>
        <begin position="149"/>
        <end position="356"/>
    </location>
</feature>
<evidence type="ECO:0000256" key="3">
    <source>
        <dbReference type="ARBA" id="ARBA00022679"/>
    </source>
</evidence>
<protein>
    <recommendedName>
        <fullName evidence="2">histidine kinase</fullName>
        <ecNumber evidence="2">2.7.13.3</ecNumber>
    </recommendedName>
</protein>
<evidence type="ECO:0000313" key="9">
    <source>
        <dbReference type="Proteomes" id="UP001597052"/>
    </source>
</evidence>
<keyword evidence="5" id="KW-0418">Kinase</keyword>
<accession>A0ABD6D793</accession>
<dbReference type="NCBIfam" id="TIGR00229">
    <property type="entry name" value="sensory_box"/>
    <property type="match status" value="1"/>
</dbReference>
<proteinExistence type="predicted"/>
<dbReference type="InterPro" id="IPR036890">
    <property type="entry name" value="HATPase_C_sf"/>
</dbReference>
<dbReference type="InterPro" id="IPR005467">
    <property type="entry name" value="His_kinase_dom"/>
</dbReference>
<dbReference type="InterPro" id="IPR003594">
    <property type="entry name" value="HATPase_dom"/>
</dbReference>
<keyword evidence="4" id="KW-0547">Nucleotide-binding</keyword>
<evidence type="ECO:0000256" key="4">
    <source>
        <dbReference type="ARBA" id="ARBA00022741"/>
    </source>
</evidence>
<evidence type="ECO:0000256" key="2">
    <source>
        <dbReference type="ARBA" id="ARBA00012438"/>
    </source>
</evidence>
<dbReference type="SMART" id="SM00387">
    <property type="entry name" value="HATPase_c"/>
    <property type="match status" value="1"/>
</dbReference>
<organism evidence="8 9">
    <name type="scientific">Halohasta litorea</name>
    <dbReference type="NCBI Taxonomy" id="869891"/>
    <lineage>
        <taxon>Archaea</taxon>
        <taxon>Methanobacteriati</taxon>
        <taxon>Methanobacteriota</taxon>
        <taxon>Stenosarchaea group</taxon>
        <taxon>Halobacteria</taxon>
        <taxon>Halobacteriales</taxon>
        <taxon>Haloferacaceae</taxon>
        <taxon>Halohasta</taxon>
    </lineage>
</organism>
<evidence type="ECO:0000256" key="5">
    <source>
        <dbReference type="ARBA" id="ARBA00022777"/>
    </source>
</evidence>
<evidence type="ECO:0000313" key="8">
    <source>
        <dbReference type="EMBL" id="MFD1642090.1"/>
    </source>
</evidence>